<proteinExistence type="predicted"/>
<protein>
    <submittedName>
        <fullName evidence="1">Uncharacterized protein</fullName>
    </submittedName>
</protein>
<comment type="caution">
    <text evidence="1">The sequence shown here is derived from an EMBL/GenBank/DDBJ whole genome shotgun (WGS) entry which is preliminary data.</text>
</comment>
<evidence type="ECO:0000313" key="2">
    <source>
        <dbReference type="Proteomes" id="UP000549971"/>
    </source>
</evidence>
<keyword evidence="2" id="KW-1185">Reference proteome</keyword>
<accession>A0A7W9MXD1</accession>
<dbReference type="EMBL" id="JACHMY010000001">
    <property type="protein sequence ID" value="MBB5839624.1"/>
    <property type="molecule type" value="Genomic_DNA"/>
</dbReference>
<dbReference type="RefSeq" id="WP_184801417.1">
    <property type="nucleotide sequence ID" value="NZ_JACHMY010000001.1"/>
</dbReference>
<sequence>MVICTGTCGDHEWVGLPDDEPECEESDDRRKAQICIGQRVASGDYGRGTVVAVFGDQAQVMWDKPMLVGTTNRLFTHDRIFVERLTRLHPNEGESPGA</sequence>
<dbReference type="AlphaFoldDB" id="A0A7W9MXD1"/>
<organism evidence="1 2">
    <name type="scientific">Kribbella italica</name>
    <dbReference type="NCBI Taxonomy" id="1540520"/>
    <lineage>
        <taxon>Bacteria</taxon>
        <taxon>Bacillati</taxon>
        <taxon>Actinomycetota</taxon>
        <taxon>Actinomycetes</taxon>
        <taxon>Propionibacteriales</taxon>
        <taxon>Kribbellaceae</taxon>
        <taxon>Kribbella</taxon>
    </lineage>
</organism>
<evidence type="ECO:0000313" key="1">
    <source>
        <dbReference type="EMBL" id="MBB5839624.1"/>
    </source>
</evidence>
<reference evidence="1 2" key="1">
    <citation type="submission" date="2020-08" db="EMBL/GenBank/DDBJ databases">
        <title>Sequencing the genomes of 1000 actinobacteria strains.</title>
        <authorList>
            <person name="Klenk H.-P."/>
        </authorList>
    </citation>
    <scope>NUCLEOTIDE SEQUENCE [LARGE SCALE GENOMIC DNA]</scope>
    <source>
        <strain evidence="1 2">DSM 28967</strain>
    </source>
</reference>
<gene>
    <name evidence="1" type="ORF">HDA39_006358</name>
</gene>
<name>A0A7W9MXD1_9ACTN</name>
<dbReference type="Proteomes" id="UP000549971">
    <property type="component" value="Unassembled WGS sequence"/>
</dbReference>